<keyword evidence="1" id="KW-1133">Transmembrane helix</keyword>
<feature type="transmembrane region" description="Helical" evidence="1">
    <location>
        <begin position="12"/>
        <end position="31"/>
    </location>
</feature>
<organism evidence="2">
    <name type="scientific">Rhizophora mucronata</name>
    <name type="common">Asiatic mangrove</name>
    <dbReference type="NCBI Taxonomy" id="61149"/>
    <lineage>
        <taxon>Eukaryota</taxon>
        <taxon>Viridiplantae</taxon>
        <taxon>Streptophyta</taxon>
        <taxon>Embryophyta</taxon>
        <taxon>Tracheophyta</taxon>
        <taxon>Spermatophyta</taxon>
        <taxon>Magnoliopsida</taxon>
        <taxon>eudicotyledons</taxon>
        <taxon>Gunneridae</taxon>
        <taxon>Pentapetalae</taxon>
        <taxon>rosids</taxon>
        <taxon>fabids</taxon>
        <taxon>Malpighiales</taxon>
        <taxon>Rhizophoraceae</taxon>
        <taxon>Rhizophora</taxon>
    </lineage>
</organism>
<evidence type="ECO:0000256" key="1">
    <source>
        <dbReference type="SAM" id="Phobius"/>
    </source>
</evidence>
<reference evidence="2" key="1">
    <citation type="submission" date="2018-02" db="EMBL/GenBank/DDBJ databases">
        <title>Rhizophora mucronata_Transcriptome.</title>
        <authorList>
            <person name="Meera S.P."/>
            <person name="Sreeshan A."/>
            <person name="Augustine A."/>
        </authorList>
    </citation>
    <scope>NUCLEOTIDE SEQUENCE</scope>
    <source>
        <tissue evidence="2">Leaf</tissue>
    </source>
</reference>
<keyword evidence="1" id="KW-0812">Transmembrane</keyword>
<evidence type="ECO:0000313" key="2">
    <source>
        <dbReference type="EMBL" id="MBX26947.1"/>
    </source>
</evidence>
<accession>A0A2P2M9N9</accession>
<name>A0A2P2M9N9_RHIMU</name>
<keyword evidence="1" id="KW-0472">Membrane</keyword>
<dbReference type="EMBL" id="GGEC01046463">
    <property type="protein sequence ID" value="MBX26947.1"/>
    <property type="molecule type" value="Transcribed_RNA"/>
</dbReference>
<dbReference type="AlphaFoldDB" id="A0A2P2M9N9"/>
<proteinExistence type="predicted"/>
<protein>
    <submittedName>
        <fullName evidence="2">Uncharacterized protein</fullName>
    </submittedName>
</protein>
<sequence>MLSNLFRPPYEYAPPAPPTSLLIAMLSIILYKIRTRRFRFKSIS</sequence>